<dbReference type="InterPro" id="IPR013083">
    <property type="entry name" value="Znf_RING/FYVE/PHD"/>
</dbReference>
<dbReference type="GO" id="GO:0031436">
    <property type="term" value="C:BRCA1-BARD1 complex"/>
    <property type="evidence" value="ECO:0007669"/>
    <property type="project" value="TreeGrafter"/>
</dbReference>
<dbReference type="PANTHER" id="PTHR24171">
    <property type="entry name" value="ANKYRIN REPEAT DOMAIN-CONTAINING PROTEIN 39-RELATED"/>
    <property type="match status" value="1"/>
</dbReference>
<keyword evidence="5" id="KW-1185">Reference proteome</keyword>
<dbReference type="PROSITE" id="PS50088">
    <property type="entry name" value="ANK_REPEAT"/>
    <property type="match status" value="5"/>
</dbReference>
<sequence>MLNNIEHYDLYKIFEKYSKNNDELADCERLIGKYIEKAIEKGNNCFEESGLLCPITGELILEPVRIIYDDDSKSQNVFEYHELFKWWRKEGGNATDPCTKRPVKALYLDEEIKRAIEDKLWECFNEYYYELLDNEKRGINEAVSFLNLMRFIEGGDYYQVLQCLNGGVNINAQNDSSQTPLHIASFKGVASVVKLLIERGAKINTRDNQDETALHYASYYGHRATAEILLKQGAKINTRGNLGKTALHHAASANNADMTKFLLEAGAKANAKDSFDRTPLFFTDNEEIITLLRNKQIIESVIEDNYDQVLRCLNDGADVNAKNDNKEAILHMASLRGMTSIVKLLLEKGANINIQNNLGRTALHHATSTNNADMVEFLLKARAKANIKDNNGRKPSSFTENKKIIGLLKNPPARCLSDVMVSCLSTPTSVFVESNMD</sequence>
<feature type="repeat" description="ANK" evidence="3">
    <location>
        <begin position="242"/>
        <end position="274"/>
    </location>
</feature>
<dbReference type="Gene3D" id="3.30.40.10">
    <property type="entry name" value="Zinc/RING finger domain, C3HC4 (zinc finger)"/>
    <property type="match status" value="1"/>
</dbReference>
<accession>A0A1B0F988</accession>
<dbReference type="EMBL" id="CCAG010002636">
    <property type="status" value="NOT_ANNOTATED_CDS"/>
    <property type="molecule type" value="Genomic_DNA"/>
</dbReference>
<dbReference type="SUPFAM" id="SSF48403">
    <property type="entry name" value="Ankyrin repeat"/>
    <property type="match status" value="1"/>
</dbReference>
<evidence type="ECO:0000256" key="2">
    <source>
        <dbReference type="ARBA" id="ARBA00023043"/>
    </source>
</evidence>
<dbReference type="GO" id="GO:0070531">
    <property type="term" value="C:BRCA1-A complex"/>
    <property type="evidence" value="ECO:0007669"/>
    <property type="project" value="TreeGrafter"/>
</dbReference>
<feature type="repeat" description="ANK" evidence="3">
    <location>
        <begin position="176"/>
        <end position="208"/>
    </location>
</feature>
<organism evidence="4 5">
    <name type="scientific">Glossina morsitans morsitans</name>
    <name type="common">Savannah tsetse fly</name>
    <dbReference type="NCBI Taxonomy" id="37546"/>
    <lineage>
        <taxon>Eukaryota</taxon>
        <taxon>Metazoa</taxon>
        <taxon>Ecdysozoa</taxon>
        <taxon>Arthropoda</taxon>
        <taxon>Hexapoda</taxon>
        <taxon>Insecta</taxon>
        <taxon>Pterygota</taxon>
        <taxon>Neoptera</taxon>
        <taxon>Endopterygota</taxon>
        <taxon>Diptera</taxon>
        <taxon>Brachycera</taxon>
        <taxon>Muscomorpha</taxon>
        <taxon>Hippoboscoidea</taxon>
        <taxon>Glossinidae</taxon>
        <taxon>Glossina</taxon>
    </lineage>
</organism>
<feature type="repeat" description="ANK" evidence="3">
    <location>
        <begin position="358"/>
        <end position="390"/>
    </location>
</feature>
<dbReference type="Pfam" id="PF12796">
    <property type="entry name" value="Ank_2"/>
    <property type="match status" value="2"/>
</dbReference>
<dbReference type="InterPro" id="IPR036770">
    <property type="entry name" value="Ankyrin_rpt-contain_sf"/>
</dbReference>
<dbReference type="Proteomes" id="UP000092444">
    <property type="component" value="Unassembled WGS sequence"/>
</dbReference>
<dbReference type="SUPFAM" id="SSF57850">
    <property type="entry name" value="RING/U-box"/>
    <property type="match status" value="1"/>
</dbReference>
<feature type="repeat" description="ANK" evidence="3">
    <location>
        <begin position="325"/>
        <end position="357"/>
    </location>
</feature>
<dbReference type="PhylomeDB" id="A0A1B0F988"/>
<reference evidence="4" key="1">
    <citation type="submission" date="2020-05" db="UniProtKB">
        <authorList>
            <consortium name="EnsemblMetazoa"/>
        </authorList>
    </citation>
    <scope>IDENTIFICATION</scope>
    <source>
        <strain evidence="4">Yale</strain>
    </source>
</reference>
<dbReference type="AlphaFoldDB" id="A0A1B0F988"/>
<dbReference type="STRING" id="37546.A0A1B0F988"/>
<dbReference type="SMART" id="SM00248">
    <property type="entry name" value="ANK"/>
    <property type="match status" value="5"/>
</dbReference>
<dbReference type="GO" id="GO:0004842">
    <property type="term" value="F:ubiquitin-protein transferase activity"/>
    <property type="evidence" value="ECO:0007669"/>
    <property type="project" value="TreeGrafter"/>
</dbReference>
<evidence type="ECO:0000256" key="3">
    <source>
        <dbReference type="PROSITE-ProRule" id="PRU00023"/>
    </source>
</evidence>
<evidence type="ECO:0000313" key="4">
    <source>
        <dbReference type="EnsemblMetazoa" id="GMOY000043-PA"/>
    </source>
</evidence>
<dbReference type="PROSITE" id="PS50297">
    <property type="entry name" value="ANK_REP_REGION"/>
    <property type="match status" value="5"/>
</dbReference>
<dbReference type="EnsemblMetazoa" id="GMOY000043-RA">
    <property type="protein sequence ID" value="GMOY000043-PA"/>
    <property type="gene ID" value="GMOY000043"/>
</dbReference>
<proteinExistence type="predicted"/>
<dbReference type="Pfam" id="PF00023">
    <property type="entry name" value="Ank"/>
    <property type="match status" value="1"/>
</dbReference>
<evidence type="ECO:0000256" key="1">
    <source>
        <dbReference type="ARBA" id="ARBA00022737"/>
    </source>
</evidence>
<keyword evidence="2 3" id="KW-0040">ANK repeat</keyword>
<dbReference type="InterPro" id="IPR002110">
    <property type="entry name" value="Ankyrin_rpt"/>
</dbReference>
<protein>
    <submittedName>
        <fullName evidence="4">Uncharacterized protein</fullName>
    </submittedName>
</protein>
<name>A0A1B0F988_GLOMM</name>
<evidence type="ECO:0000313" key="5">
    <source>
        <dbReference type="Proteomes" id="UP000092444"/>
    </source>
</evidence>
<keyword evidence="1" id="KW-0677">Repeat</keyword>
<feature type="repeat" description="ANK" evidence="3">
    <location>
        <begin position="209"/>
        <end position="241"/>
    </location>
</feature>
<dbReference type="GO" id="GO:0085020">
    <property type="term" value="P:protein K6-linked ubiquitination"/>
    <property type="evidence" value="ECO:0007669"/>
    <property type="project" value="TreeGrafter"/>
</dbReference>
<dbReference type="PRINTS" id="PR01415">
    <property type="entry name" value="ANKYRIN"/>
</dbReference>
<dbReference type="Gene3D" id="1.25.40.20">
    <property type="entry name" value="Ankyrin repeat-containing domain"/>
    <property type="match status" value="4"/>
</dbReference>